<dbReference type="InterPro" id="IPR010619">
    <property type="entry name" value="ThrE-like_N"/>
</dbReference>
<dbReference type="RefSeq" id="WP_369209198.1">
    <property type="nucleotide sequence ID" value="NZ_JBFNXQ010000070.1"/>
</dbReference>
<evidence type="ECO:0000256" key="7">
    <source>
        <dbReference type="SAM" id="MobiDB-lite"/>
    </source>
</evidence>
<keyword evidence="5 8" id="KW-0472">Membrane</keyword>
<feature type="domain" description="Threonine/serine exporter-like N-terminal" evidence="9">
    <location>
        <begin position="50"/>
        <end position="289"/>
    </location>
</feature>
<keyword evidence="2" id="KW-1003">Cell membrane</keyword>
<feature type="transmembrane region" description="Helical" evidence="8">
    <location>
        <begin position="307"/>
        <end position="326"/>
    </location>
</feature>
<evidence type="ECO:0000259" key="9">
    <source>
        <dbReference type="Pfam" id="PF06738"/>
    </source>
</evidence>
<comment type="caution">
    <text evidence="11">The sequence shown here is derived from an EMBL/GenBank/DDBJ whole genome shotgun (WGS) entry which is preliminary data.</text>
</comment>
<comment type="subcellular location">
    <subcellularLocation>
        <location evidence="1">Cell membrane</location>
        <topology evidence="1">Multi-pass membrane protein</topology>
    </subcellularLocation>
</comment>
<comment type="similarity">
    <text evidence="6">Belongs to the ThrE exporter (TC 2.A.79) family.</text>
</comment>
<evidence type="ECO:0000259" key="10">
    <source>
        <dbReference type="Pfam" id="PF12821"/>
    </source>
</evidence>
<dbReference type="PANTHER" id="PTHR34390">
    <property type="entry name" value="UPF0442 PROTEIN YJJB-RELATED"/>
    <property type="match status" value="1"/>
</dbReference>
<evidence type="ECO:0000313" key="11">
    <source>
        <dbReference type="EMBL" id="MEX5720405.1"/>
    </source>
</evidence>
<dbReference type="Proteomes" id="UP001560045">
    <property type="component" value="Unassembled WGS sequence"/>
</dbReference>
<keyword evidence="3 8" id="KW-0812">Transmembrane</keyword>
<dbReference type="Pfam" id="PF06738">
    <property type="entry name" value="ThrE"/>
    <property type="match status" value="1"/>
</dbReference>
<feature type="region of interest" description="Disordered" evidence="7">
    <location>
        <begin position="15"/>
        <end position="35"/>
    </location>
</feature>
<organism evidence="11 12">
    <name type="scientific">Geodermatophilus maliterrae</name>
    <dbReference type="NCBI Taxonomy" id="3162531"/>
    <lineage>
        <taxon>Bacteria</taxon>
        <taxon>Bacillati</taxon>
        <taxon>Actinomycetota</taxon>
        <taxon>Actinomycetes</taxon>
        <taxon>Geodermatophilales</taxon>
        <taxon>Geodermatophilaceae</taxon>
        <taxon>Geodermatophilus</taxon>
    </lineage>
</organism>
<evidence type="ECO:0000313" key="12">
    <source>
        <dbReference type="Proteomes" id="UP001560045"/>
    </source>
</evidence>
<dbReference type="InterPro" id="IPR050539">
    <property type="entry name" value="ThrE_Dicarb/AminoAcid_Exp"/>
</dbReference>
<feature type="transmembrane region" description="Helical" evidence="8">
    <location>
        <begin position="265"/>
        <end position="287"/>
    </location>
</feature>
<name>A0ABV3XIH8_9ACTN</name>
<sequence length="464" mass="47053">MTRYRPQRLVRLPDRARRAISGSGPPTAPIGLRSQPSRVDDLTAHAALALALRIGESMLAVGASAADVTATVLRVAAAHGLTACQVDVTFTSLTISYDRDDAVPLTVMRIVHTRGMDYTRLQGITDVAREVGAGELDIEDAHRRLDQVVSAPHPYRRRIHALGWSGVAGAVGFLLGGGWLVALVAAVTTASIEQVMRALDRRGLPLFFQQAVGAAVATGVAVLLVVFDVGVRSSLVVAAGIVVLLAGLSLVGAAEDAISGFPVTAAARAFEVLTLTAGIVVGIAGVLDLAQRAGVPLAVVDPSPAGVPPAVALAAAAGIAGFWALASYARPRGVAVATAAGALAWVVSSGAGALGAGPSVASAAGALLVGFCGEALTGRLRIPPLLVAVCGIVPLLPGLAIYQGLFAIVVDADVPGGLDALVGAAAIGLGLAAGVTLGEHLGRPLSREHDRFDRRVRLRATTTD</sequence>
<evidence type="ECO:0000256" key="4">
    <source>
        <dbReference type="ARBA" id="ARBA00022989"/>
    </source>
</evidence>
<dbReference type="EMBL" id="JBFNXQ010000070">
    <property type="protein sequence ID" value="MEX5720405.1"/>
    <property type="molecule type" value="Genomic_DNA"/>
</dbReference>
<evidence type="ECO:0000256" key="3">
    <source>
        <dbReference type="ARBA" id="ARBA00022692"/>
    </source>
</evidence>
<feature type="domain" description="Threonine/Serine exporter ThrE" evidence="10">
    <location>
        <begin position="316"/>
        <end position="438"/>
    </location>
</feature>
<proteinExistence type="inferred from homology"/>
<evidence type="ECO:0000256" key="5">
    <source>
        <dbReference type="ARBA" id="ARBA00023136"/>
    </source>
</evidence>
<feature type="transmembrane region" description="Helical" evidence="8">
    <location>
        <begin position="420"/>
        <end position="438"/>
    </location>
</feature>
<feature type="transmembrane region" description="Helical" evidence="8">
    <location>
        <begin position="204"/>
        <end position="227"/>
    </location>
</feature>
<dbReference type="PANTHER" id="PTHR34390:SF2">
    <property type="entry name" value="SUCCINATE TRANSPORTER SUBUNIT YJJP-RELATED"/>
    <property type="match status" value="1"/>
</dbReference>
<protein>
    <submittedName>
        <fullName evidence="11">Threonine/serine exporter ThrE family protein</fullName>
    </submittedName>
</protein>
<feature type="transmembrane region" description="Helical" evidence="8">
    <location>
        <begin position="360"/>
        <end position="378"/>
    </location>
</feature>
<feature type="transmembrane region" description="Helical" evidence="8">
    <location>
        <begin position="233"/>
        <end position="253"/>
    </location>
</feature>
<dbReference type="InterPro" id="IPR024528">
    <property type="entry name" value="ThrE_2"/>
</dbReference>
<accession>A0ABV3XIH8</accession>
<feature type="transmembrane region" description="Helical" evidence="8">
    <location>
        <begin position="333"/>
        <end position="354"/>
    </location>
</feature>
<keyword evidence="12" id="KW-1185">Reference proteome</keyword>
<evidence type="ECO:0000256" key="8">
    <source>
        <dbReference type="SAM" id="Phobius"/>
    </source>
</evidence>
<evidence type="ECO:0000256" key="6">
    <source>
        <dbReference type="ARBA" id="ARBA00034125"/>
    </source>
</evidence>
<feature type="transmembrane region" description="Helical" evidence="8">
    <location>
        <begin position="162"/>
        <end position="192"/>
    </location>
</feature>
<evidence type="ECO:0000256" key="2">
    <source>
        <dbReference type="ARBA" id="ARBA00022475"/>
    </source>
</evidence>
<gene>
    <name evidence="11" type="ORF">ABQ292_18740</name>
</gene>
<reference evidence="11 12" key="1">
    <citation type="submission" date="2024-06" db="EMBL/GenBank/DDBJ databases">
        <title>Draft genome sequence of Geodermatophilus badlandi, a novel member of the Geodermatophilaceae isolated from badland sedimentary rocks in the Red desert, Wyoming, USA.</title>
        <authorList>
            <person name="Ben Tekaya S."/>
            <person name="Nouioui I."/>
            <person name="Flores G.M."/>
            <person name="Shaal M.N."/>
            <person name="Bredoire F."/>
            <person name="Basile F."/>
            <person name="Van Diepen L."/>
            <person name="Ward N.L."/>
        </authorList>
    </citation>
    <scope>NUCLEOTIDE SEQUENCE [LARGE SCALE GENOMIC DNA]</scope>
    <source>
        <strain evidence="11 12">WL48A</strain>
    </source>
</reference>
<feature type="transmembrane region" description="Helical" evidence="8">
    <location>
        <begin position="385"/>
        <end position="408"/>
    </location>
</feature>
<evidence type="ECO:0000256" key="1">
    <source>
        <dbReference type="ARBA" id="ARBA00004651"/>
    </source>
</evidence>
<keyword evidence="4 8" id="KW-1133">Transmembrane helix</keyword>
<dbReference type="Pfam" id="PF12821">
    <property type="entry name" value="ThrE_2"/>
    <property type="match status" value="1"/>
</dbReference>